<gene>
    <name evidence="1" type="ORF">LCGC14_2580090</name>
</gene>
<proteinExistence type="predicted"/>
<sequence>MKNTIKNILIVVLSLSLVGGFILAGGGDYQKSSSYFNRSGGALILVNSADTLGNTNNRIPNIYLDAMNVTTMTISGASADDLDMGGYAITNAGTITGTNFVATSTSVSSSFLYRVGIGTTTPSDILHLVGNNAGVRLEDDNGNYARIKVGESQLTLEADPANVIASTDIVFKIDGVEVGRFEQGKGFQSKKGFATELWNVSGGNFETATTGAEYYSPDQQGGIYGTTYRQYFNTVLTSTNPRLDTGSIVTKMVDFVLHTKYTSNDRGVGHGNMTAYGSSDDHAYIMLSGASGSGNLSFALAGYSVITGWVDYTK</sequence>
<dbReference type="EMBL" id="LAZR01043049">
    <property type="protein sequence ID" value="KKL08024.1"/>
    <property type="molecule type" value="Genomic_DNA"/>
</dbReference>
<accession>A0A0F9AEL4</accession>
<evidence type="ECO:0000313" key="1">
    <source>
        <dbReference type="EMBL" id="KKL08024.1"/>
    </source>
</evidence>
<organism evidence="1">
    <name type="scientific">marine sediment metagenome</name>
    <dbReference type="NCBI Taxonomy" id="412755"/>
    <lineage>
        <taxon>unclassified sequences</taxon>
        <taxon>metagenomes</taxon>
        <taxon>ecological metagenomes</taxon>
    </lineage>
</organism>
<comment type="caution">
    <text evidence="1">The sequence shown here is derived from an EMBL/GenBank/DDBJ whole genome shotgun (WGS) entry which is preliminary data.</text>
</comment>
<dbReference type="AlphaFoldDB" id="A0A0F9AEL4"/>
<protein>
    <submittedName>
        <fullName evidence="1">Uncharacterized protein</fullName>
    </submittedName>
</protein>
<name>A0A0F9AEL4_9ZZZZ</name>
<reference evidence="1" key="1">
    <citation type="journal article" date="2015" name="Nature">
        <title>Complex archaea that bridge the gap between prokaryotes and eukaryotes.</title>
        <authorList>
            <person name="Spang A."/>
            <person name="Saw J.H."/>
            <person name="Jorgensen S.L."/>
            <person name="Zaremba-Niedzwiedzka K."/>
            <person name="Martijn J."/>
            <person name="Lind A.E."/>
            <person name="van Eijk R."/>
            <person name="Schleper C."/>
            <person name="Guy L."/>
            <person name="Ettema T.J."/>
        </authorList>
    </citation>
    <scope>NUCLEOTIDE SEQUENCE</scope>
</reference>